<evidence type="ECO:0000313" key="1">
    <source>
        <dbReference type="EMBL" id="KAK9943403.1"/>
    </source>
</evidence>
<dbReference type="AlphaFoldDB" id="A0AAW1Y2T9"/>
<evidence type="ECO:0000313" key="2">
    <source>
        <dbReference type="Proteomes" id="UP001457282"/>
    </source>
</evidence>
<comment type="caution">
    <text evidence="1">The sequence shown here is derived from an EMBL/GenBank/DDBJ whole genome shotgun (WGS) entry which is preliminary data.</text>
</comment>
<name>A0AAW1Y2T9_RUBAR</name>
<reference evidence="1 2" key="1">
    <citation type="journal article" date="2023" name="G3 (Bethesda)">
        <title>A chromosome-length genome assembly and annotation of blackberry (Rubus argutus, cv. 'Hillquist').</title>
        <authorList>
            <person name="Bruna T."/>
            <person name="Aryal R."/>
            <person name="Dudchenko O."/>
            <person name="Sargent D.J."/>
            <person name="Mead D."/>
            <person name="Buti M."/>
            <person name="Cavallini A."/>
            <person name="Hytonen T."/>
            <person name="Andres J."/>
            <person name="Pham M."/>
            <person name="Weisz D."/>
            <person name="Mascagni F."/>
            <person name="Usai G."/>
            <person name="Natali L."/>
            <person name="Bassil N."/>
            <person name="Fernandez G.E."/>
            <person name="Lomsadze A."/>
            <person name="Armour M."/>
            <person name="Olukolu B."/>
            <person name="Poorten T."/>
            <person name="Britton C."/>
            <person name="Davik J."/>
            <person name="Ashrafi H."/>
            <person name="Aiden E.L."/>
            <person name="Borodovsky M."/>
            <person name="Worthington M."/>
        </authorList>
    </citation>
    <scope>NUCLEOTIDE SEQUENCE [LARGE SCALE GENOMIC DNA]</scope>
    <source>
        <strain evidence="1">PI 553951</strain>
    </source>
</reference>
<proteinExistence type="predicted"/>
<dbReference type="EMBL" id="JBEDUW010000002">
    <property type="protein sequence ID" value="KAK9943403.1"/>
    <property type="molecule type" value="Genomic_DNA"/>
</dbReference>
<sequence>MGRGFDSRLRCREKGLSPCSSQICHHRVLGPSHRRASLCSARNCRQQLSAFQFAVAASCSLRHRRSSKSRDLPSRDLLKAVSTHPCCSAASHHLQPSPSTQSRRRFQLAFSSSVAGSAEPVSSLSHVAAAHCLAAAPLRCLSPPLLAAS</sequence>
<organism evidence="1 2">
    <name type="scientific">Rubus argutus</name>
    <name type="common">Southern blackberry</name>
    <dbReference type="NCBI Taxonomy" id="59490"/>
    <lineage>
        <taxon>Eukaryota</taxon>
        <taxon>Viridiplantae</taxon>
        <taxon>Streptophyta</taxon>
        <taxon>Embryophyta</taxon>
        <taxon>Tracheophyta</taxon>
        <taxon>Spermatophyta</taxon>
        <taxon>Magnoliopsida</taxon>
        <taxon>eudicotyledons</taxon>
        <taxon>Gunneridae</taxon>
        <taxon>Pentapetalae</taxon>
        <taxon>rosids</taxon>
        <taxon>fabids</taxon>
        <taxon>Rosales</taxon>
        <taxon>Rosaceae</taxon>
        <taxon>Rosoideae</taxon>
        <taxon>Rosoideae incertae sedis</taxon>
        <taxon>Rubus</taxon>
    </lineage>
</organism>
<keyword evidence="2" id="KW-1185">Reference proteome</keyword>
<dbReference type="Proteomes" id="UP001457282">
    <property type="component" value="Unassembled WGS sequence"/>
</dbReference>
<protein>
    <submittedName>
        <fullName evidence="1">Uncharacterized protein</fullName>
    </submittedName>
</protein>
<gene>
    <name evidence="1" type="ORF">M0R45_009013</name>
</gene>
<accession>A0AAW1Y2T9</accession>